<comment type="subcellular location">
    <subcellularLocation>
        <location evidence="1">Nucleus</location>
        <location evidence="1">Nucleolus</location>
    </subcellularLocation>
</comment>
<dbReference type="OrthoDB" id="441771at2759"/>
<dbReference type="EMBL" id="LUCH01003519">
    <property type="protein sequence ID" value="KAF5400039.1"/>
    <property type="molecule type" value="Genomic_DNA"/>
</dbReference>
<evidence type="ECO:0000256" key="2">
    <source>
        <dbReference type="ARBA" id="ARBA00007466"/>
    </source>
</evidence>
<reference evidence="7" key="1">
    <citation type="submission" date="2019-05" db="EMBL/GenBank/DDBJ databases">
        <title>Annotation for the trematode Paragonimus heterotremus.</title>
        <authorList>
            <person name="Choi Y.-J."/>
        </authorList>
    </citation>
    <scope>NUCLEOTIDE SEQUENCE</scope>
    <source>
        <strain evidence="7">LC</strain>
    </source>
</reference>
<gene>
    <name evidence="7" type="ORF">PHET_06929</name>
</gene>
<accession>A0A8J4T8I7</accession>
<evidence type="ECO:0000256" key="1">
    <source>
        <dbReference type="ARBA" id="ARBA00004604"/>
    </source>
</evidence>
<keyword evidence="4" id="KW-0698">rRNA processing</keyword>
<name>A0A8J4T8I7_9TREM</name>
<dbReference type="GO" id="GO:0030490">
    <property type="term" value="P:maturation of SSU-rRNA"/>
    <property type="evidence" value="ECO:0007669"/>
    <property type="project" value="TreeGrafter"/>
</dbReference>
<organism evidence="7 8">
    <name type="scientific">Paragonimus heterotremus</name>
    <dbReference type="NCBI Taxonomy" id="100268"/>
    <lineage>
        <taxon>Eukaryota</taxon>
        <taxon>Metazoa</taxon>
        <taxon>Spiralia</taxon>
        <taxon>Lophotrochozoa</taxon>
        <taxon>Platyhelminthes</taxon>
        <taxon>Trematoda</taxon>
        <taxon>Digenea</taxon>
        <taxon>Plagiorchiida</taxon>
        <taxon>Troglotremata</taxon>
        <taxon>Troglotrematidae</taxon>
        <taxon>Paragonimus</taxon>
    </lineage>
</organism>
<dbReference type="PANTHER" id="PTHR23183">
    <property type="entry name" value="NOP14"/>
    <property type="match status" value="1"/>
</dbReference>
<dbReference type="GO" id="GO:0030692">
    <property type="term" value="C:Noc4p-Nop14p complex"/>
    <property type="evidence" value="ECO:0007669"/>
    <property type="project" value="TreeGrafter"/>
</dbReference>
<keyword evidence="3" id="KW-0690">Ribosome biogenesis</keyword>
<evidence type="ECO:0000256" key="3">
    <source>
        <dbReference type="ARBA" id="ARBA00022517"/>
    </source>
</evidence>
<dbReference type="GO" id="GO:0032040">
    <property type="term" value="C:small-subunit processome"/>
    <property type="evidence" value="ECO:0007669"/>
    <property type="project" value="InterPro"/>
</dbReference>
<evidence type="ECO:0000256" key="4">
    <source>
        <dbReference type="ARBA" id="ARBA00022552"/>
    </source>
</evidence>
<evidence type="ECO:0000256" key="5">
    <source>
        <dbReference type="ARBA" id="ARBA00023242"/>
    </source>
</evidence>
<dbReference type="Pfam" id="PF04147">
    <property type="entry name" value="Nop14"/>
    <property type="match status" value="1"/>
</dbReference>
<evidence type="ECO:0000313" key="8">
    <source>
        <dbReference type="Proteomes" id="UP000748531"/>
    </source>
</evidence>
<protein>
    <submittedName>
        <fullName evidence="7">Nucleolar protein 14</fullName>
    </submittedName>
</protein>
<keyword evidence="5" id="KW-0539">Nucleus</keyword>
<dbReference type="AlphaFoldDB" id="A0A8J4T8I7"/>
<sequence length="576" mass="65757">MKTSTKLKIKSGNRVVKISRDSILRKKLSKLGKVGGVKDLRLGSKDKHRSDAETSLRRHIVERMRQLDEVAMERDTDDAMNQAAFGPTYKTTMDAASLRLDDKADGGLQADVVDEEFFVSGSDPHKFKDALAEKIAASKLLKLKRVEENEEQRERLKTVNSEWSQKIRFMLSQISLKTPITPKKAVKNRECVSKLLGELNFDKKVPPADLKDNTNTEDKRIQKLQVVLEKNSSAVHAGITQESVTTFETDAKKKKTVGYLLRLLLRMKEHQSHAIVFVTQSLEQAQLRNLKDVIHYLLLIQLLLEHCQPKINRDEMSPVLQSIQATNTGAFSPEIVKLLTRMWCLTTSTDETSTDSKPLILQKNLDELHRSAHDRLNIEWADEDFHFSPEKLSSIQVACLHKLVDLSTQVCRLYSSLFVGCVCVQLFARMYRILLIVDSTKYPDELKTSLRELTDLVTSIWRSPAPKPLVSNARLRILSSEATEMPVDQKVLKKFGLLPQLEPRFEERLCVHNDKNTASKRLLQRKVAREKRGAMREIRRDGQFFAMHQLKLTKASDAARKKKTQAILNSLRTIED</sequence>
<keyword evidence="8" id="KW-1185">Reference proteome</keyword>
<comment type="caution">
    <text evidence="7">The sequence shown here is derived from an EMBL/GenBank/DDBJ whole genome shotgun (WGS) entry which is preliminary data.</text>
</comment>
<evidence type="ECO:0000313" key="7">
    <source>
        <dbReference type="EMBL" id="KAF5400039.1"/>
    </source>
</evidence>
<evidence type="ECO:0000256" key="6">
    <source>
        <dbReference type="ARBA" id="ARBA00024695"/>
    </source>
</evidence>
<dbReference type="PANTHER" id="PTHR23183:SF0">
    <property type="entry name" value="NUCLEOLAR PROTEIN 14"/>
    <property type="match status" value="1"/>
</dbReference>
<proteinExistence type="inferred from homology"/>
<dbReference type="Proteomes" id="UP000748531">
    <property type="component" value="Unassembled WGS sequence"/>
</dbReference>
<comment type="function">
    <text evidence="6">Involved in nucleolar processing of pre-18S ribosomal RNA. Has a role in the nuclear export of 40S pre-ribosomal subunit to the cytoplasm.</text>
</comment>
<comment type="similarity">
    <text evidence="2">Belongs to the NOP14 family.</text>
</comment>
<dbReference type="InterPro" id="IPR007276">
    <property type="entry name" value="Nop14"/>
</dbReference>